<dbReference type="HOGENOM" id="CLU_029601_0_3_0"/>
<dbReference type="EMBL" id="CP001230">
    <property type="protein sequence ID" value="ACO03269.1"/>
    <property type="molecule type" value="Genomic_DNA"/>
</dbReference>
<dbReference type="InterPro" id="IPR036388">
    <property type="entry name" value="WH-like_DNA-bd_sf"/>
</dbReference>
<dbReference type="PANTHER" id="PTHR43022:SF1">
    <property type="entry name" value="PROTEIN SMF"/>
    <property type="match status" value="1"/>
</dbReference>
<dbReference type="RefSeq" id="WP_012675508.1">
    <property type="nucleotide sequence ID" value="NC_012440.1"/>
</dbReference>
<dbReference type="InterPro" id="IPR003488">
    <property type="entry name" value="DprA"/>
</dbReference>
<dbReference type="PaxDb" id="123214-PERMA_0241"/>
<protein>
    <submittedName>
        <fullName evidence="3">Protein smf (DNA-processing chain A)</fullName>
    </submittedName>
</protein>
<dbReference type="eggNOG" id="COG0758">
    <property type="taxonomic scope" value="Bacteria"/>
</dbReference>
<dbReference type="eggNOG" id="COG0322">
    <property type="taxonomic scope" value="Bacteria"/>
</dbReference>
<gene>
    <name evidence="3" type="ordered locus">PERMA_0241</name>
</gene>
<evidence type="ECO:0000259" key="2">
    <source>
        <dbReference type="Pfam" id="PF02481"/>
    </source>
</evidence>
<keyword evidence="4" id="KW-1185">Reference proteome</keyword>
<comment type="similarity">
    <text evidence="1">Belongs to the DprA/Smf family.</text>
</comment>
<organism evidence="3 4">
    <name type="scientific">Persephonella marina (strain DSM 14350 / EX-H1)</name>
    <dbReference type="NCBI Taxonomy" id="123214"/>
    <lineage>
        <taxon>Bacteria</taxon>
        <taxon>Pseudomonadati</taxon>
        <taxon>Aquificota</taxon>
        <taxon>Aquificia</taxon>
        <taxon>Aquificales</taxon>
        <taxon>Hydrogenothermaceae</taxon>
        <taxon>Persephonella</taxon>
    </lineage>
</organism>
<dbReference type="KEGG" id="pmx:PERMA_0241"/>
<dbReference type="Pfam" id="PF02481">
    <property type="entry name" value="DNA_processg_A"/>
    <property type="match status" value="1"/>
</dbReference>
<proteinExistence type="inferred from homology"/>
<feature type="domain" description="Smf/DprA SLOG" evidence="2">
    <location>
        <begin position="77"/>
        <end position="283"/>
    </location>
</feature>
<dbReference type="AlphaFoldDB" id="C0QTM1"/>
<dbReference type="SUPFAM" id="SSF102405">
    <property type="entry name" value="MCP/YpsA-like"/>
    <property type="match status" value="1"/>
</dbReference>
<dbReference type="STRING" id="123214.PERMA_0241"/>
<dbReference type="PANTHER" id="PTHR43022">
    <property type="entry name" value="PROTEIN SMF"/>
    <property type="match status" value="1"/>
</dbReference>
<dbReference type="OrthoDB" id="9785707at2"/>
<dbReference type="GO" id="GO:0009294">
    <property type="term" value="P:DNA-mediated transformation"/>
    <property type="evidence" value="ECO:0007669"/>
    <property type="project" value="InterPro"/>
</dbReference>
<dbReference type="Gene3D" id="3.40.50.450">
    <property type="match status" value="1"/>
</dbReference>
<accession>C0QTM1</accession>
<dbReference type="InterPro" id="IPR010994">
    <property type="entry name" value="RuvA_2-like"/>
</dbReference>
<evidence type="ECO:0000313" key="4">
    <source>
        <dbReference type="Proteomes" id="UP000001366"/>
    </source>
</evidence>
<evidence type="ECO:0000256" key="1">
    <source>
        <dbReference type="ARBA" id="ARBA00006525"/>
    </source>
</evidence>
<dbReference type="NCBIfam" id="TIGR00732">
    <property type="entry name" value="dprA"/>
    <property type="match status" value="1"/>
</dbReference>
<reference evidence="3 4" key="1">
    <citation type="journal article" date="2009" name="J. Bacteriol.">
        <title>Complete and draft genome sequences of six members of the Aquificales.</title>
        <authorList>
            <person name="Reysenbach A.L."/>
            <person name="Hamamura N."/>
            <person name="Podar M."/>
            <person name="Griffiths E."/>
            <person name="Ferreira S."/>
            <person name="Hochstein R."/>
            <person name="Heidelberg J."/>
            <person name="Johnson J."/>
            <person name="Mead D."/>
            <person name="Pohorille A."/>
            <person name="Sarmiento M."/>
            <person name="Schweighofer K."/>
            <person name="Seshadri R."/>
            <person name="Voytek M.A."/>
        </authorList>
    </citation>
    <scope>NUCLEOTIDE SEQUENCE [LARGE SCALE GENOMIC DNA]</scope>
    <source>
        <strain evidence="4">DSM 14350 / EX-H1</strain>
    </source>
</reference>
<sequence>MSAIDYIQLSYIKGIGNKTLKLLINTFGSPENIFQLSFSELSSVVGSSVAELILKRDKSLKKKAEEEFLRAEKSGVKIIHFNDHSYPELLREIPDPPLYLYCKGRLDLARAVSVVGSRRFTSYGKTVTKQIVSYLSDQNVNIVSGMALGIDSIAHETALERSCLTTAVLGCGIDIAYPPENKKLYERIIENGAVISEFPMGTPPYKYNFPVRNRTVAGISYATIVTEASEKSGALITARLANDYGRVVFSVPANINNPLAKGNNILIKDGAIPVVDMESIDENLPYIKRSDKEEINLSEIEKKILFILSSPEHIDIISEKMNISVSDLMVILFDMELKGLITSENGIYMRSV</sequence>
<dbReference type="Proteomes" id="UP000001366">
    <property type="component" value="Chromosome"/>
</dbReference>
<dbReference type="SUPFAM" id="SSF47781">
    <property type="entry name" value="RuvA domain 2-like"/>
    <property type="match status" value="1"/>
</dbReference>
<evidence type="ECO:0000313" key="3">
    <source>
        <dbReference type="EMBL" id="ACO03269.1"/>
    </source>
</evidence>
<dbReference type="Gene3D" id="1.10.10.10">
    <property type="entry name" value="Winged helix-like DNA-binding domain superfamily/Winged helix DNA-binding domain"/>
    <property type="match status" value="1"/>
</dbReference>
<name>C0QTM1_PERMH</name>
<dbReference type="InterPro" id="IPR057666">
    <property type="entry name" value="DrpA_SLOG"/>
</dbReference>